<dbReference type="SUPFAM" id="SSF47413">
    <property type="entry name" value="lambda repressor-like DNA-binding domains"/>
    <property type="match status" value="1"/>
</dbReference>
<name>A0A060HRE1_9ARCH</name>
<dbReference type="GO" id="GO:0003677">
    <property type="term" value="F:DNA binding"/>
    <property type="evidence" value="ECO:0007669"/>
    <property type="project" value="InterPro"/>
</dbReference>
<organism evidence="3 4">
    <name type="scientific">Nitrososphaera viennensis EN76</name>
    <dbReference type="NCBI Taxonomy" id="926571"/>
    <lineage>
        <taxon>Archaea</taxon>
        <taxon>Nitrososphaerota</taxon>
        <taxon>Nitrososphaeria</taxon>
        <taxon>Nitrososphaerales</taxon>
        <taxon>Nitrososphaeraceae</taxon>
        <taxon>Nitrososphaera</taxon>
    </lineage>
</organism>
<evidence type="ECO:0000313" key="3">
    <source>
        <dbReference type="EMBL" id="AIC16086.1"/>
    </source>
</evidence>
<evidence type="ECO:0000313" key="4">
    <source>
        <dbReference type="Proteomes" id="UP000027093"/>
    </source>
</evidence>
<evidence type="ECO:0000256" key="1">
    <source>
        <dbReference type="SAM" id="MobiDB-lite"/>
    </source>
</evidence>
<dbReference type="SMART" id="SM00530">
    <property type="entry name" value="HTH_XRE"/>
    <property type="match status" value="1"/>
</dbReference>
<dbReference type="STRING" id="926571.NVIE_018310"/>
<dbReference type="InterPro" id="IPR004451">
    <property type="entry name" value="MJ0586"/>
</dbReference>
<dbReference type="PROSITE" id="PS50943">
    <property type="entry name" value="HTH_CROC1"/>
    <property type="match status" value="1"/>
</dbReference>
<sequence>MSYCELCGKHAAEKKMVVVDGTVFKVCMSCSKHGKPYTPSQVPTAAKKKKAAPAPTQRQAKIGMADDLVLDPEFPRLIREARMKKGVTHEQLGMQMNEKANLLRRFETGSLKPDELFAKKLERHLGIKLYVSASAAAEKEEK</sequence>
<dbReference type="EMBL" id="CP007536">
    <property type="protein sequence ID" value="AIC16086.1"/>
    <property type="molecule type" value="Genomic_DNA"/>
</dbReference>
<feature type="domain" description="HTH cro/C1-type" evidence="2">
    <location>
        <begin position="78"/>
        <end position="136"/>
    </location>
</feature>
<dbReference type="Gene3D" id="1.10.260.40">
    <property type="entry name" value="lambda repressor-like DNA-binding domains"/>
    <property type="match status" value="1"/>
</dbReference>
<dbReference type="Proteomes" id="UP000027093">
    <property type="component" value="Chromosome"/>
</dbReference>
<dbReference type="HOGENOM" id="CLU_130237_0_0_2"/>
<dbReference type="InterPro" id="IPR001387">
    <property type="entry name" value="Cro/C1-type_HTH"/>
</dbReference>
<gene>
    <name evidence="3" type="ORF">NVIE_018310</name>
</gene>
<dbReference type="KEGG" id="nvn:NVIE_018310"/>
<evidence type="ECO:0000259" key="2">
    <source>
        <dbReference type="PROSITE" id="PS50943"/>
    </source>
</evidence>
<dbReference type="InterPro" id="IPR010982">
    <property type="entry name" value="Lambda_DNA-bd_dom_sf"/>
</dbReference>
<accession>A0A060HRE1</accession>
<dbReference type="RefSeq" id="WP_075054942.1">
    <property type="nucleotide sequence ID" value="NZ_CP007536.1"/>
</dbReference>
<dbReference type="Pfam" id="PF26602">
    <property type="entry name" value="HVO_2718_N"/>
    <property type="match status" value="1"/>
</dbReference>
<reference evidence="3 4" key="1">
    <citation type="journal article" date="2014" name="Int. J. Syst. Evol. Microbiol.">
        <title>Nitrososphaera viennensis gen. nov., sp. nov., an aerobic and mesophilic, ammonia-oxidizing archaeon from soil and a member of the archaeal phylum Thaumarchaeota.</title>
        <authorList>
            <person name="Stieglmeier M."/>
            <person name="Klingl A."/>
            <person name="Alves R.J."/>
            <person name="Rittmann S.K."/>
            <person name="Melcher M."/>
            <person name="Leisch N."/>
            <person name="Schleper C."/>
        </authorList>
    </citation>
    <scope>NUCLEOTIDE SEQUENCE [LARGE SCALE GENOMIC DNA]</scope>
    <source>
        <strain evidence="3">EN76</strain>
    </source>
</reference>
<feature type="region of interest" description="Disordered" evidence="1">
    <location>
        <begin position="34"/>
        <end position="58"/>
    </location>
</feature>
<dbReference type="GeneID" id="74947090"/>
<dbReference type="OrthoDB" id="11138at2157"/>
<proteinExistence type="predicted"/>
<dbReference type="AlphaFoldDB" id="A0A060HRE1"/>
<dbReference type="CDD" id="cd00093">
    <property type="entry name" value="HTH_XRE"/>
    <property type="match status" value="1"/>
</dbReference>
<keyword evidence="4" id="KW-1185">Reference proteome</keyword>
<protein>
    <submittedName>
        <fullName evidence="3">Putative transcriptional regulator</fullName>
    </submittedName>
</protein>
<dbReference type="Pfam" id="PF01381">
    <property type="entry name" value="HTH_3"/>
    <property type="match status" value="1"/>
</dbReference>
<dbReference type="InterPro" id="IPR058562">
    <property type="entry name" value="MJ0586_N"/>
</dbReference>
<dbReference type="NCBIfam" id="TIGR00270">
    <property type="entry name" value="multiprotein bridging factor aMBF1"/>
    <property type="match status" value="1"/>
</dbReference>